<dbReference type="eggNOG" id="arCOG04311">
    <property type="taxonomic scope" value="Archaea"/>
</dbReference>
<comment type="cofactor">
    <cofactor evidence="3">
        <name>Co(2+)</name>
        <dbReference type="ChEBI" id="CHEBI:48828"/>
    </cofactor>
</comment>
<comment type="cofactor">
    <cofactor evidence="2">
        <name>Mn(2+)</name>
        <dbReference type="ChEBI" id="CHEBI:29035"/>
    </cofactor>
</comment>
<dbReference type="GO" id="GO:0046872">
    <property type="term" value="F:metal ion binding"/>
    <property type="evidence" value="ECO:0007669"/>
    <property type="project" value="UniProtKB-KW"/>
</dbReference>
<dbReference type="OrthoDB" id="46088at2157"/>
<reference evidence="9 10" key="1">
    <citation type="journal article" date="2013" name="Genome Announc.">
        <title>Complete Genome Sequence of the Thermophilic and Facultatively Chemolithoautotrophic Sulfate Reducer Archaeoglobus sulfaticallidus Strain PM70-1T.</title>
        <authorList>
            <person name="Stokke R."/>
            <person name="Hocking W.P."/>
            <person name="Steinsbu B.O."/>
            <person name="Steen I.H."/>
        </authorList>
    </citation>
    <scope>NUCLEOTIDE SEQUENCE [LARGE SCALE GENOMIC DNA]</scope>
    <source>
        <strain evidence="9">PM70-1</strain>
    </source>
</reference>
<gene>
    <name evidence="9" type="ORF">Asulf_00192</name>
</gene>
<dbReference type="InterPro" id="IPR039356">
    <property type="entry name" value="YfbR/HDDC2"/>
</dbReference>
<dbReference type="Proteomes" id="UP000013307">
    <property type="component" value="Chromosome"/>
</dbReference>
<organism evidence="9 10">
    <name type="scientific">Archaeoglobus sulfaticallidus PM70-1</name>
    <dbReference type="NCBI Taxonomy" id="387631"/>
    <lineage>
        <taxon>Archaea</taxon>
        <taxon>Methanobacteriati</taxon>
        <taxon>Methanobacteriota</taxon>
        <taxon>Archaeoglobi</taxon>
        <taxon>Archaeoglobales</taxon>
        <taxon>Archaeoglobaceae</taxon>
        <taxon>Archaeoglobus</taxon>
    </lineage>
</organism>
<keyword evidence="7 9" id="KW-0378">Hydrolase</keyword>
<evidence type="ECO:0000256" key="3">
    <source>
        <dbReference type="ARBA" id="ARBA00001941"/>
    </source>
</evidence>
<dbReference type="PANTHER" id="PTHR11845:SF13">
    <property type="entry name" value="5'-DEOXYNUCLEOTIDASE HDDC2"/>
    <property type="match status" value="1"/>
</dbReference>
<dbReference type="STRING" id="387631.Asulf_00192"/>
<dbReference type="GO" id="GO:0005737">
    <property type="term" value="C:cytoplasm"/>
    <property type="evidence" value="ECO:0007669"/>
    <property type="project" value="TreeGrafter"/>
</dbReference>
<evidence type="ECO:0000256" key="2">
    <source>
        <dbReference type="ARBA" id="ARBA00001936"/>
    </source>
</evidence>
<proteinExistence type="predicted"/>
<dbReference type="AlphaFoldDB" id="N0BID3"/>
<evidence type="ECO:0000256" key="7">
    <source>
        <dbReference type="ARBA" id="ARBA00022801"/>
    </source>
</evidence>
<accession>N0BID3</accession>
<dbReference type="SUPFAM" id="SSF109604">
    <property type="entry name" value="HD-domain/PDEase-like"/>
    <property type="match status" value="1"/>
</dbReference>
<keyword evidence="10" id="KW-1185">Reference proteome</keyword>
<dbReference type="Pfam" id="PF13023">
    <property type="entry name" value="HD_3"/>
    <property type="match status" value="1"/>
</dbReference>
<evidence type="ECO:0000256" key="1">
    <source>
        <dbReference type="ARBA" id="ARBA00001638"/>
    </source>
</evidence>
<feature type="domain" description="HD/PDEase" evidence="8">
    <location>
        <begin position="31"/>
        <end position="140"/>
    </location>
</feature>
<dbReference type="GeneID" id="15391838"/>
<dbReference type="EMBL" id="CP005290">
    <property type="protein sequence ID" value="AGK60226.1"/>
    <property type="molecule type" value="Genomic_DNA"/>
</dbReference>
<evidence type="ECO:0000313" key="9">
    <source>
        <dbReference type="EMBL" id="AGK60226.1"/>
    </source>
</evidence>
<dbReference type="Gene3D" id="1.10.3210.10">
    <property type="entry name" value="Hypothetical protein af1432"/>
    <property type="match status" value="1"/>
</dbReference>
<dbReference type="EC" id="3.1.3.89" evidence="5"/>
<comment type="catalytic activity">
    <reaction evidence="1">
        <text>a 2'-deoxyribonucleoside 5'-phosphate + H2O = a 2'-deoxyribonucleoside + phosphate</text>
        <dbReference type="Rhea" id="RHEA:36167"/>
        <dbReference type="ChEBI" id="CHEBI:15377"/>
        <dbReference type="ChEBI" id="CHEBI:18274"/>
        <dbReference type="ChEBI" id="CHEBI:43474"/>
        <dbReference type="ChEBI" id="CHEBI:65317"/>
        <dbReference type="EC" id="3.1.3.89"/>
    </reaction>
</comment>
<comment type="subunit">
    <text evidence="4">Homodimer.</text>
</comment>
<dbReference type="RefSeq" id="WP_015589825.1">
    <property type="nucleotide sequence ID" value="NC_021169.1"/>
</dbReference>
<dbReference type="SMART" id="SM00471">
    <property type="entry name" value="HDc"/>
    <property type="match status" value="1"/>
</dbReference>
<evidence type="ECO:0000256" key="6">
    <source>
        <dbReference type="ARBA" id="ARBA00022723"/>
    </source>
</evidence>
<name>N0BID3_9EURY</name>
<dbReference type="InterPro" id="IPR003607">
    <property type="entry name" value="HD/PDEase_dom"/>
</dbReference>
<evidence type="ECO:0000256" key="5">
    <source>
        <dbReference type="ARBA" id="ARBA00012964"/>
    </source>
</evidence>
<evidence type="ECO:0000256" key="4">
    <source>
        <dbReference type="ARBA" id="ARBA00011738"/>
    </source>
</evidence>
<dbReference type="HOGENOM" id="CLU_039453_4_0_2"/>
<protein>
    <recommendedName>
        <fullName evidence="5">5'-deoxynucleotidase</fullName>
        <ecNumber evidence="5">3.1.3.89</ecNumber>
    </recommendedName>
</protein>
<dbReference type="InterPro" id="IPR006674">
    <property type="entry name" value="HD_domain"/>
</dbReference>
<evidence type="ECO:0000259" key="8">
    <source>
        <dbReference type="SMART" id="SM00471"/>
    </source>
</evidence>
<dbReference type="KEGG" id="ast:Asulf_00192"/>
<dbReference type="GO" id="GO:0002953">
    <property type="term" value="F:5'-deoxynucleotidase activity"/>
    <property type="evidence" value="ECO:0007669"/>
    <property type="project" value="UniProtKB-EC"/>
</dbReference>
<sequence>MEFEKIVRLIFEVGELKRVPRSGWLRFGIGNVESVAEHSMRTAFIAFIVAFIETSSYEVATKSAFYALIHDMAEARTTDLHKLARKYMDVDTERAFRDQLSLLPSNLAEKILEERDDVKKYVKDADKLELLFQAMEYSKINSETLLYAENLSFETDAAKEIARAIKPDSWWIYFEELNHNKHKKHEK</sequence>
<evidence type="ECO:0000313" key="10">
    <source>
        <dbReference type="Proteomes" id="UP000013307"/>
    </source>
</evidence>
<keyword evidence="6" id="KW-0479">Metal-binding</keyword>
<dbReference type="PANTHER" id="PTHR11845">
    <property type="entry name" value="5'-DEOXYNUCLEOTIDASE HDDC2"/>
    <property type="match status" value="1"/>
</dbReference>